<sequence length="47" mass="5480">MPSFFANIENFLEIFLGMKPRLVVYRLKFMKFAHLVKVGKYISIGGK</sequence>
<accession>A0A369KCH8</accession>
<comment type="caution">
    <text evidence="1">The sequence shown here is derived from an EMBL/GenBank/DDBJ whole genome shotgun (WGS) entry which is preliminary data.</text>
</comment>
<reference evidence="1 2" key="1">
    <citation type="submission" date="2018-07" db="EMBL/GenBank/DDBJ databases">
        <title>Comparative genomics of the Candidatus Parilichlamydiaceae reveals evidence of convergent evolution and genome reduction in the phylum Chlamydiae.</title>
        <authorList>
            <person name="Taylor-Brown A."/>
            <person name="Polkinghorne A."/>
        </authorList>
    </citation>
    <scope>NUCLEOTIDE SEQUENCE [LARGE SCALE GENOMIC DNA]</scope>
    <source>
        <strain evidence="1 2">Hat2</strain>
    </source>
</reference>
<keyword evidence="2" id="KW-1185">Reference proteome</keyword>
<protein>
    <submittedName>
        <fullName evidence="1">Uncharacterized protein</fullName>
    </submittedName>
</protein>
<dbReference type="AlphaFoldDB" id="A0A369KCH8"/>
<evidence type="ECO:0000313" key="1">
    <source>
        <dbReference type="EMBL" id="RDB31302.1"/>
    </source>
</evidence>
<proteinExistence type="predicted"/>
<name>A0A369KCH8_9BACT</name>
<dbReference type="EMBL" id="QQBG01000021">
    <property type="protein sequence ID" value="RDB31302.1"/>
    <property type="molecule type" value="Genomic_DNA"/>
</dbReference>
<dbReference type="Proteomes" id="UP000253816">
    <property type="component" value="Unassembled WGS sequence"/>
</dbReference>
<evidence type="ECO:0000313" key="2">
    <source>
        <dbReference type="Proteomes" id="UP000253816"/>
    </source>
</evidence>
<organism evidence="1 2">
    <name type="scientific">Candidatus Similichlamydia laticola</name>
    <dbReference type="NCBI Taxonomy" id="2170265"/>
    <lineage>
        <taxon>Bacteria</taxon>
        <taxon>Pseudomonadati</taxon>
        <taxon>Chlamydiota</taxon>
        <taxon>Chlamydiia</taxon>
        <taxon>Parachlamydiales</taxon>
        <taxon>Candidatus Parilichlamydiaceae</taxon>
        <taxon>Candidatus Similichlamydia</taxon>
    </lineage>
</organism>
<gene>
    <name evidence="1" type="ORF">HAT2_00595</name>
</gene>